<dbReference type="Gene3D" id="2.10.110.10">
    <property type="entry name" value="Cysteine Rich Protein"/>
    <property type="match status" value="1"/>
</dbReference>
<reference evidence="2" key="1">
    <citation type="submission" date="2020-11" db="EMBL/GenBank/DDBJ databases">
        <authorList>
            <person name="Tran Van P."/>
        </authorList>
    </citation>
    <scope>NUCLEOTIDE SEQUENCE</scope>
</reference>
<proteinExistence type="predicted"/>
<organism evidence="2">
    <name type="scientific">Cyprideis torosa</name>
    <dbReference type="NCBI Taxonomy" id="163714"/>
    <lineage>
        <taxon>Eukaryota</taxon>
        <taxon>Metazoa</taxon>
        <taxon>Ecdysozoa</taxon>
        <taxon>Arthropoda</taxon>
        <taxon>Crustacea</taxon>
        <taxon>Oligostraca</taxon>
        <taxon>Ostracoda</taxon>
        <taxon>Podocopa</taxon>
        <taxon>Podocopida</taxon>
        <taxon>Cytherocopina</taxon>
        <taxon>Cytheroidea</taxon>
        <taxon>Cytherideidae</taxon>
        <taxon>Cyprideis</taxon>
    </lineage>
</organism>
<evidence type="ECO:0000313" key="2">
    <source>
        <dbReference type="EMBL" id="CAD7227919.1"/>
    </source>
</evidence>
<accession>A0A7R8WCI2</accession>
<protein>
    <submittedName>
        <fullName evidence="2">Uncharacterized protein</fullName>
    </submittedName>
</protein>
<dbReference type="AlphaFoldDB" id="A0A7R8WCI2"/>
<feature type="compositionally biased region" description="Polar residues" evidence="1">
    <location>
        <begin position="269"/>
        <end position="278"/>
    </location>
</feature>
<evidence type="ECO:0000256" key="1">
    <source>
        <dbReference type="SAM" id="MobiDB-lite"/>
    </source>
</evidence>
<sequence length="278" mass="30519">MNCIEWRGFQWHEECFRCAHCNRIIGRRCFIPFENSVFHQECFTENARLMSLAEMKFNTNPPVEAKNCLIHAEPCKKPVDSKKSKMTPVDSGPEAIISCGGQNCNPLAENPAPTGERRSGLTKFSPAENAESLVDEVEEFSKPQSAGPTIRSTPELIRTKTDIEPIISKCIDQIMRQLESSTNASVQNSIFQNPRYTPTERLILSHLKTSTTECLTDLPAEAGGVCGAESVHPIPEKKGTVRAAPTTVKTGPELAPTSNGVSRAEILSQGPSRLGHQT</sequence>
<dbReference type="EMBL" id="OB661309">
    <property type="protein sequence ID" value="CAD7227919.1"/>
    <property type="molecule type" value="Genomic_DNA"/>
</dbReference>
<gene>
    <name evidence="2" type="ORF">CTOB1V02_LOCUS5813</name>
</gene>
<feature type="region of interest" description="Disordered" evidence="1">
    <location>
        <begin position="247"/>
        <end position="278"/>
    </location>
</feature>
<name>A0A7R8WCI2_9CRUS</name>